<dbReference type="SUPFAM" id="SSF55347">
    <property type="entry name" value="Glyceraldehyde-3-phosphate dehydrogenase-like, C-terminal domain"/>
    <property type="match status" value="1"/>
</dbReference>
<dbReference type="Proteomes" id="UP000036947">
    <property type="component" value="Unassembled WGS sequence"/>
</dbReference>
<evidence type="ECO:0000256" key="8">
    <source>
        <dbReference type="ARBA" id="ARBA00066976"/>
    </source>
</evidence>
<evidence type="ECO:0000313" key="13">
    <source>
        <dbReference type="EMBL" id="KND86585.1"/>
    </source>
</evidence>
<evidence type="ECO:0000259" key="11">
    <source>
        <dbReference type="Pfam" id="PF03435"/>
    </source>
</evidence>
<organism evidence="13 14">
    <name type="scientific">Tolypocladium ophioglossoides (strain CBS 100239)</name>
    <name type="common">Snaketongue truffleclub</name>
    <name type="synonym">Elaphocordyceps ophioglossoides</name>
    <dbReference type="NCBI Taxonomy" id="1163406"/>
    <lineage>
        <taxon>Eukaryota</taxon>
        <taxon>Fungi</taxon>
        <taxon>Dikarya</taxon>
        <taxon>Ascomycota</taxon>
        <taxon>Pezizomycotina</taxon>
        <taxon>Sordariomycetes</taxon>
        <taxon>Hypocreomycetidae</taxon>
        <taxon>Hypocreales</taxon>
        <taxon>Ophiocordycipitaceae</taxon>
        <taxon>Tolypocladium</taxon>
    </lineage>
</organism>
<comment type="similarity">
    <text evidence="5">Belongs to the saccharopine dehydrogenase family.</text>
</comment>
<dbReference type="Gene3D" id="1.10.1870.10">
    <property type="entry name" value="Domain 3, Saccharopine reductase"/>
    <property type="match status" value="1"/>
</dbReference>
<dbReference type="InterPro" id="IPR032095">
    <property type="entry name" value="Sacchrp_dh-like_C"/>
</dbReference>
<evidence type="ECO:0000256" key="3">
    <source>
        <dbReference type="ARBA" id="ARBA00023002"/>
    </source>
</evidence>
<dbReference type="InterPro" id="IPR051168">
    <property type="entry name" value="AASS"/>
</dbReference>
<evidence type="ECO:0000256" key="9">
    <source>
        <dbReference type="ARBA" id="ARBA00067598"/>
    </source>
</evidence>
<gene>
    <name evidence="13" type="ORF">TOPH_08780</name>
</gene>
<evidence type="ECO:0000256" key="1">
    <source>
        <dbReference type="ARBA" id="ARBA00022605"/>
    </source>
</evidence>
<dbReference type="OrthoDB" id="10059875at2759"/>
<proteinExistence type="inferred from homology"/>
<accession>A0A0L0MYM3</accession>
<dbReference type="PANTHER" id="PTHR11133:SF22">
    <property type="entry name" value="ALPHA-AMINOADIPIC SEMIALDEHYDE SYNTHASE, MITOCHONDRIAL"/>
    <property type="match status" value="1"/>
</dbReference>
<comment type="catalytic activity">
    <reaction evidence="6">
        <text>L-saccharopine + NADP(+) + H2O = (S)-2-amino-6-oxohexanoate + L-glutamate + NADPH + H(+)</text>
        <dbReference type="Rhea" id="RHEA:10020"/>
        <dbReference type="ChEBI" id="CHEBI:15377"/>
        <dbReference type="ChEBI" id="CHEBI:15378"/>
        <dbReference type="ChEBI" id="CHEBI:29985"/>
        <dbReference type="ChEBI" id="CHEBI:57783"/>
        <dbReference type="ChEBI" id="CHEBI:57951"/>
        <dbReference type="ChEBI" id="CHEBI:58321"/>
        <dbReference type="ChEBI" id="CHEBI:58349"/>
        <dbReference type="EC" id="1.5.1.10"/>
    </reaction>
</comment>
<evidence type="ECO:0000256" key="2">
    <source>
        <dbReference type="ARBA" id="ARBA00022857"/>
    </source>
</evidence>
<dbReference type="GO" id="GO:0004755">
    <property type="term" value="F:saccharopine dehydrogenase (NADP+, L-glutamate-forming) activity"/>
    <property type="evidence" value="ECO:0007669"/>
    <property type="project" value="UniProtKB-EC"/>
</dbReference>
<dbReference type="GO" id="GO:0005737">
    <property type="term" value="C:cytoplasm"/>
    <property type="evidence" value="ECO:0007669"/>
    <property type="project" value="TreeGrafter"/>
</dbReference>
<keyword evidence="14" id="KW-1185">Reference proteome</keyword>
<evidence type="ECO:0000256" key="5">
    <source>
        <dbReference type="ARBA" id="ARBA00038048"/>
    </source>
</evidence>
<name>A0A0L0MYM3_TOLOC</name>
<dbReference type="Pfam" id="PF16653">
    <property type="entry name" value="Sacchrp_dh_C"/>
    <property type="match status" value="1"/>
</dbReference>
<keyword evidence="4" id="KW-0457">Lysine biosynthesis</keyword>
<feature type="domain" description="Saccharopine dehydrogenase NADP binding" evidence="11">
    <location>
        <begin position="6"/>
        <end position="119"/>
    </location>
</feature>
<dbReference type="EC" id="1.5.1.10" evidence="8"/>
<dbReference type="FunFam" id="3.30.360.10:FF:000008">
    <property type="entry name" value="Alpha-aminoadipic semialdehyde synthase, mitochondrial"/>
    <property type="match status" value="1"/>
</dbReference>
<protein>
    <recommendedName>
        <fullName evidence="9">Saccharopine dehydrogenase [NADP(+), L-glutamate-forming]</fullName>
        <ecNumber evidence="8">1.5.1.10</ecNumber>
    </recommendedName>
    <alternativeName>
        <fullName evidence="10">Saccharopine reductase</fullName>
    </alternativeName>
</protein>
<evidence type="ECO:0000256" key="4">
    <source>
        <dbReference type="ARBA" id="ARBA00023154"/>
    </source>
</evidence>
<sequence length="476" mass="51319">MPQSALLLGSGFVATPTVEFLANAGVHVTVACRTLASAQELASNFPNTKAVSLDVNDTAALETAVAQHDVTISLIPYTYHVAVVKAAIKAKKHVVTTSYVSPAMQALDEEVKAAGITVMNEIGLDPGIDHLYALDVINRVHEEGGSVRAFRSFCGGLPAPENSDNPLGYKFSWSSRGVLLALKNNAKYLENGKVMDVRGEDLMGTAKPYHTGFLGFNFVAYGNRDSTGYLERYNMPEAETVIRGTRRYTGFPEFIKVLVDIGFLRDEEQDFLKEPIAWKEATKKILGASSSSEDDLVSAVSSKTTFKNVDEKNQLVSGLKWLGIFSESKITPKGNPLDTLCATLEEKMAYQEGERDLVFLQHHFEIENKDGSKDTITSTLCEYGAPIGSGGYSAMAKLVGIPCGVGKSSRVATIFCGSNGSSGGRGAFLSTSTPLTALTVKQVLNGTLSERGILAPMHPSINKPLMKIECKEKIIK</sequence>
<dbReference type="SUPFAM" id="SSF51735">
    <property type="entry name" value="NAD(P)-binding Rossmann-fold domains"/>
    <property type="match status" value="1"/>
</dbReference>
<evidence type="ECO:0000256" key="6">
    <source>
        <dbReference type="ARBA" id="ARBA00051869"/>
    </source>
</evidence>
<keyword evidence="2" id="KW-0521">NADP</keyword>
<dbReference type="FunFam" id="1.10.1870.10:FF:000002">
    <property type="entry name" value="Saccharopine dehydrogenase Lys9"/>
    <property type="match status" value="1"/>
</dbReference>
<dbReference type="Gene3D" id="3.40.50.720">
    <property type="entry name" value="NAD(P)-binding Rossmann-like Domain"/>
    <property type="match status" value="1"/>
</dbReference>
<dbReference type="AlphaFoldDB" id="A0A0L0MYM3"/>
<dbReference type="Gene3D" id="3.30.360.10">
    <property type="entry name" value="Dihydrodipicolinate Reductase, domain 2"/>
    <property type="match status" value="1"/>
</dbReference>
<evidence type="ECO:0000259" key="12">
    <source>
        <dbReference type="Pfam" id="PF16653"/>
    </source>
</evidence>
<evidence type="ECO:0000256" key="7">
    <source>
        <dbReference type="ARBA" id="ARBA00060549"/>
    </source>
</evidence>
<dbReference type="PANTHER" id="PTHR11133">
    <property type="entry name" value="SACCHAROPINE DEHYDROGENASE"/>
    <property type="match status" value="1"/>
</dbReference>
<keyword evidence="3" id="KW-0560">Oxidoreductase</keyword>
<comment type="caution">
    <text evidence="13">The sequence shown here is derived from an EMBL/GenBank/DDBJ whole genome shotgun (WGS) entry which is preliminary data.</text>
</comment>
<dbReference type="STRING" id="1163406.A0A0L0MYM3"/>
<dbReference type="InterPro" id="IPR005097">
    <property type="entry name" value="Sacchrp_dh_NADP-bd"/>
</dbReference>
<evidence type="ECO:0000256" key="10">
    <source>
        <dbReference type="ARBA" id="ARBA00083134"/>
    </source>
</evidence>
<reference evidence="13 14" key="1">
    <citation type="journal article" date="2015" name="BMC Genomics">
        <title>The genome of the truffle-parasite Tolypocladium ophioglossoides and the evolution of antifungal peptaibiotics.</title>
        <authorList>
            <person name="Quandt C.A."/>
            <person name="Bushley K.E."/>
            <person name="Spatafora J.W."/>
        </authorList>
    </citation>
    <scope>NUCLEOTIDE SEQUENCE [LARGE SCALE GENOMIC DNA]</scope>
    <source>
        <strain evidence="13 14">CBS 100239</strain>
    </source>
</reference>
<dbReference type="FunFam" id="3.40.50.720:FF:000072">
    <property type="entry name" value="Saccharopine dehydrogenase [NADP(+), L-glutamate-forming]"/>
    <property type="match status" value="1"/>
</dbReference>
<keyword evidence="1" id="KW-0028">Amino-acid biosynthesis</keyword>
<dbReference type="Pfam" id="PF03435">
    <property type="entry name" value="Sacchrp_dh_NADP"/>
    <property type="match status" value="1"/>
</dbReference>
<evidence type="ECO:0000313" key="14">
    <source>
        <dbReference type="Proteomes" id="UP000036947"/>
    </source>
</evidence>
<comment type="pathway">
    <text evidence="7">Amino-acid biosynthesis; L-lysine biosynthesis via AAA pathway; L-lysine from L-alpha-aminoadipate (fungal route): step 2/3.</text>
</comment>
<dbReference type="InterPro" id="IPR036291">
    <property type="entry name" value="NAD(P)-bd_dom_sf"/>
</dbReference>
<feature type="domain" description="Saccharopine dehydrogenase-like C-terminal" evidence="12">
    <location>
        <begin position="123"/>
        <end position="406"/>
    </location>
</feature>
<dbReference type="GO" id="GO:0019878">
    <property type="term" value="P:lysine biosynthetic process via aminoadipic acid"/>
    <property type="evidence" value="ECO:0007669"/>
    <property type="project" value="TreeGrafter"/>
</dbReference>
<dbReference type="EMBL" id="LFRF01000053">
    <property type="protein sequence ID" value="KND86585.1"/>
    <property type="molecule type" value="Genomic_DNA"/>
</dbReference>